<dbReference type="RefSeq" id="WP_013021025.1">
    <property type="nucleotide sequence ID" value="NC_013947.1"/>
</dbReference>
<organism evidence="2 3">
    <name type="scientific">Stackebrandtia nassauensis (strain DSM 44728 / CIP 108903 / NRRL B-16338 / NBRC 102104 / LLR-40K-21)</name>
    <dbReference type="NCBI Taxonomy" id="446470"/>
    <lineage>
        <taxon>Bacteria</taxon>
        <taxon>Bacillati</taxon>
        <taxon>Actinomycetota</taxon>
        <taxon>Actinomycetes</taxon>
        <taxon>Glycomycetales</taxon>
        <taxon>Glycomycetaceae</taxon>
        <taxon>Stackebrandtia</taxon>
    </lineage>
</organism>
<dbReference type="HOGENOM" id="CLU_1569740_0_0_11"/>
<name>D3PZ25_STANL</name>
<sequence>MNDGPPQVSVDLAGLRQIGEYHLRQLANHHNGAADKLAGVQYNKGGNLFKSAVAESGTYSAAFEKWLELYGLAQEIMKQTVTNLSDLSDAVIATADSFYEQDMSNAEKLAFDEEMNTYRYGDEEYRETGGVRGEGPTGGEPPAKPTDPPDPTDTTYMDDQIYTRDEQGDG</sequence>
<dbReference type="OrthoDB" id="9884823at2"/>
<evidence type="ECO:0000313" key="2">
    <source>
        <dbReference type="EMBL" id="ADD45454.1"/>
    </source>
</evidence>
<dbReference type="KEGG" id="sna:Snas_5824"/>
<gene>
    <name evidence="2" type="ordered locus">Snas_5824</name>
</gene>
<dbReference type="InterPro" id="IPR022536">
    <property type="entry name" value="EspC"/>
</dbReference>
<dbReference type="EMBL" id="CP001778">
    <property type="protein sequence ID" value="ADD45454.1"/>
    <property type="molecule type" value="Genomic_DNA"/>
</dbReference>
<dbReference type="STRING" id="446470.Snas_5824"/>
<proteinExistence type="predicted"/>
<accession>D3PZ25</accession>
<dbReference type="GO" id="GO:0009306">
    <property type="term" value="P:protein secretion"/>
    <property type="evidence" value="ECO:0007669"/>
    <property type="project" value="InterPro"/>
</dbReference>
<evidence type="ECO:0000256" key="1">
    <source>
        <dbReference type="SAM" id="MobiDB-lite"/>
    </source>
</evidence>
<feature type="region of interest" description="Disordered" evidence="1">
    <location>
        <begin position="122"/>
        <end position="170"/>
    </location>
</feature>
<evidence type="ECO:0000313" key="3">
    <source>
        <dbReference type="Proteomes" id="UP000000844"/>
    </source>
</evidence>
<protein>
    <submittedName>
        <fullName evidence="2">Uncharacterized protein</fullName>
    </submittedName>
</protein>
<reference evidence="2 3" key="1">
    <citation type="journal article" date="2009" name="Stand. Genomic Sci.">
        <title>Complete genome sequence of Stackebrandtia nassauensis type strain (LLR-40K-21).</title>
        <authorList>
            <person name="Munk C."/>
            <person name="Lapidus A."/>
            <person name="Copeland A."/>
            <person name="Jando M."/>
            <person name="Mayilraj S."/>
            <person name="Glavina Del Rio T."/>
            <person name="Nolan M."/>
            <person name="Chen F."/>
            <person name="Lucas S."/>
            <person name="Tice H."/>
            <person name="Cheng J.F."/>
            <person name="Han C."/>
            <person name="Detter J.C."/>
            <person name="Bruce D."/>
            <person name="Goodwin L."/>
            <person name="Chain P."/>
            <person name="Pitluck S."/>
            <person name="Goker M."/>
            <person name="Ovchinikova G."/>
            <person name="Pati A."/>
            <person name="Ivanova N."/>
            <person name="Mavromatis K."/>
            <person name="Chen A."/>
            <person name="Palaniappan K."/>
            <person name="Land M."/>
            <person name="Hauser L."/>
            <person name="Chang Y.J."/>
            <person name="Jeffries C.D."/>
            <person name="Bristow J."/>
            <person name="Eisen J.A."/>
            <person name="Markowitz V."/>
            <person name="Hugenholtz P."/>
            <person name="Kyrpides N.C."/>
            <person name="Klenk H.P."/>
        </authorList>
    </citation>
    <scope>NUCLEOTIDE SEQUENCE [LARGE SCALE GENOMIC DNA]</scope>
    <source>
        <strain evidence="3">DSM 44728 / CIP 108903 / NRRL B-16338 / NBRC 102104 / LLR-40K-21</strain>
    </source>
</reference>
<dbReference type="Pfam" id="PF10824">
    <property type="entry name" value="T7SS_ESX_EspC"/>
    <property type="match status" value="1"/>
</dbReference>
<dbReference type="AlphaFoldDB" id="D3PZ25"/>
<dbReference type="Proteomes" id="UP000000844">
    <property type="component" value="Chromosome"/>
</dbReference>
<keyword evidence="3" id="KW-1185">Reference proteome</keyword>
<feature type="compositionally biased region" description="Pro residues" evidence="1">
    <location>
        <begin position="142"/>
        <end position="151"/>
    </location>
</feature>
<feature type="compositionally biased region" description="Basic and acidic residues" evidence="1">
    <location>
        <begin position="161"/>
        <end position="170"/>
    </location>
</feature>